<organism evidence="7 8">
    <name type="scientific">Microbacterium terregens</name>
    <dbReference type="NCBI Taxonomy" id="69363"/>
    <lineage>
        <taxon>Bacteria</taxon>
        <taxon>Bacillati</taxon>
        <taxon>Actinomycetota</taxon>
        <taxon>Actinomycetes</taxon>
        <taxon>Micrococcales</taxon>
        <taxon>Microbacteriaceae</taxon>
        <taxon>Microbacterium</taxon>
    </lineage>
</organism>
<protein>
    <submittedName>
        <fullName evidence="7">ABC transporter ATP-binding protein</fullName>
    </submittedName>
</protein>
<dbReference type="RefSeq" id="WP_378721271.1">
    <property type="nucleotide sequence ID" value="NZ_JBHMBE010000003.1"/>
</dbReference>
<evidence type="ECO:0000256" key="3">
    <source>
        <dbReference type="ARBA" id="ARBA00022741"/>
    </source>
</evidence>
<keyword evidence="2" id="KW-0813">Transport</keyword>
<evidence type="ECO:0000259" key="6">
    <source>
        <dbReference type="PROSITE" id="PS50893"/>
    </source>
</evidence>
<comment type="caution">
    <text evidence="7">The sequence shown here is derived from an EMBL/GenBank/DDBJ whole genome shotgun (WGS) entry which is preliminary data.</text>
</comment>
<reference evidence="7 8" key="1">
    <citation type="submission" date="2024-09" db="EMBL/GenBank/DDBJ databases">
        <authorList>
            <person name="Sun Q."/>
            <person name="Mori K."/>
        </authorList>
    </citation>
    <scope>NUCLEOTIDE SEQUENCE [LARGE SCALE GENOMIC DNA]</scope>
    <source>
        <strain evidence="7 8">JCM 1342</strain>
    </source>
</reference>
<dbReference type="InterPro" id="IPR029439">
    <property type="entry name" value="Wzt_C"/>
</dbReference>
<keyword evidence="8" id="KW-1185">Reference proteome</keyword>
<evidence type="ECO:0000256" key="5">
    <source>
        <dbReference type="SAM" id="SignalP"/>
    </source>
</evidence>
<dbReference type="InterPro" id="IPR015860">
    <property type="entry name" value="ABC_transpr_TagH-like"/>
</dbReference>
<dbReference type="SUPFAM" id="SSF52540">
    <property type="entry name" value="P-loop containing nucleoside triphosphate hydrolases"/>
    <property type="match status" value="1"/>
</dbReference>
<evidence type="ECO:0000256" key="4">
    <source>
        <dbReference type="ARBA" id="ARBA00022840"/>
    </source>
</evidence>
<dbReference type="InterPro" id="IPR003593">
    <property type="entry name" value="AAA+_ATPase"/>
</dbReference>
<dbReference type="InterPro" id="IPR027417">
    <property type="entry name" value="P-loop_NTPase"/>
</dbReference>
<evidence type="ECO:0000313" key="7">
    <source>
        <dbReference type="EMBL" id="MFB9645797.1"/>
    </source>
</evidence>
<dbReference type="PANTHER" id="PTHR46743:SF2">
    <property type="entry name" value="TEICHOIC ACIDS EXPORT ATP-BINDING PROTEIN TAGH"/>
    <property type="match status" value="1"/>
</dbReference>
<proteinExistence type="inferred from homology"/>
<dbReference type="InterPro" id="IPR050683">
    <property type="entry name" value="Bact_Polysacc_Export_ATP-bd"/>
</dbReference>
<keyword evidence="4 7" id="KW-0067">ATP-binding</keyword>
<dbReference type="CDD" id="cd03220">
    <property type="entry name" value="ABC_KpsT_Wzt"/>
    <property type="match status" value="1"/>
</dbReference>
<evidence type="ECO:0000313" key="8">
    <source>
        <dbReference type="Proteomes" id="UP001589611"/>
    </source>
</evidence>
<keyword evidence="3" id="KW-0547">Nucleotide-binding</keyword>
<dbReference type="Proteomes" id="UP001589611">
    <property type="component" value="Unassembled WGS sequence"/>
</dbReference>
<feature type="signal peptide" evidence="5">
    <location>
        <begin position="1"/>
        <end position="19"/>
    </location>
</feature>
<keyword evidence="5" id="KW-0732">Signal</keyword>
<dbReference type="SMART" id="SM00382">
    <property type="entry name" value="AAA"/>
    <property type="match status" value="1"/>
</dbReference>
<feature type="chain" id="PRO_5046004922" evidence="5">
    <location>
        <begin position="20"/>
        <end position="425"/>
    </location>
</feature>
<sequence length="425" mass="46055">MRSGSWCCCCLIWPSSACRATSLRSFDMTTAPVTAPEVVRFDRVSKTFTIRKDNSLKDRLVGFARHRDQRRQYRAIDNVSLSIKAGTTVGLLGANGSGKSTLLKLIGGILSPDTGSVSHRGRIAALLELGAGFHPDLSGRENVYLNAAILGLTKTETDERYDEIVRFSGIGEFIDNQVKFYSSGMYMRLAFAVAVHTDPDILLVDEVLAVGDEAFQRKCMDRIKQFQQEGRTIVLVSHAASQVSELCDTAFVLKDGAVVYAGDVSGGLSALRDVMEGKRVGETLEAELRTKALEVIAIETLTADGAAADTFASGGPMTIRIHVNADVDCPEWMTGFSIDTSMGQMVLASNTDRLSATLPPLARGTHHMDYHIESLNLAVGEYFVNANTSPTVEVDTHILWQGARFSVTGNEANLGVVEAEMTVGY</sequence>
<accession>A0ABV5T070</accession>
<dbReference type="Pfam" id="PF14524">
    <property type="entry name" value="Wzt_C"/>
    <property type="match status" value="1"/>
</dbReference>
<dbReference type="PANTHER" id="PTHR46743">
    <property type="entry name" value="TEICHOIC ACIDS EXPORT ATP-BINDING PROTEIN TAGH"/>
    <property type="match status" value="1"/>
</dbReference>
<feature type="domain" description="ABC transporter" evidence="6">
    <location>
        <begin position="39"/>
        <end position="280"/>
    </location>
</feature>
<dbReference type="Gene3D" id="3.40.50.300">
    <property type="entry name" value="P-loop containing nucleotide triphosphate hydrolases"/>
    <property type="match status" value="1"/>
</dbReference>
<comment type="similarity">
    <text evidence="1">Belongs to the ABC transporter superfamily.</text>
</comment>
<dbReference type="InterPro" id="IPR003439">
    <property type="entry name" value="ABC_transporter-like_ATP-bd"/>
</dbReference>
<dbReference type="CDD" id="cd10147">
    <property type="entry name" value="Wzt_C-like"/>
    <property type="match status" value="1"/>
</dbReference>
<dbReference type="EMBL" id="JBHMBE010000003">
    <property type="protein sequence ID" value="MFB9645797.1"/>
    <property type="molecule type" value="Genomic_DNA"/>
</dbReference>
<dbReference type="Pfam" id="PF00005">
    <property type="entry name" value="ABC_tran"/>
    <property type="match status" value="1"/>
</dbReference>
<name>A0ABV5T070_9MICO</name>
<evidence type="ECO:0000256" key="1">
    <source>
        <dbReference type="ARBA" id="ARBA00005417"/>
    </source>
</evidence>
<dbReference type="Gene3D" id="2.70.50.60">
    <property type="entry name" value="abc- transporter (atp binding component) like domain"/>
    <property type="match status" value="1"/>
</dbReference>
<gene>
    <name evidence="7" type="ORF">ACFFPJ_08290</name>
</gene>
<dbReference type="GO" id="GO:0005524">
    <property type="term" value="F:ATP binding"/>
    <property type="evidence" value="ECO:0007669"/>
    <property type="project" value="UniProtKB-KW"/>
</dbReference>
<evidence type="ECO:0000256" key="2">
    <source>
        <dbReference type="ARBA" id="ARBA00022448"/>
    </source>
</evidence>
<dbReference type="PROSITE" id="PS50893">
    <property type="entry name" value="ABC_TRANSPORTER_2"/>
    <property type="match status" value="1"/>
</dbReference>